<dbReference type="GO" id="GO:0080120">
    <property type="term" value="P:CAAX-box protein maturation"/>
    <property type="evidence" value="ECO:0007669"/>
    <property type="project" value="UniProtKB-ARBA"/>
</dbReference>
<gene>
    <name evidence="3" type="ORF">Cpap_1153</name>
</gene>
<feature type="transmembrane region" description="Helical" evidence="1">
    <location>
        <begin position="43"/>
        <end position="70"/>
    </location>
</feature>
<evidence type="ECO:0000313" key="4">
    <source>
        <dbReference type="Proteomes" id="UP000003860"/>
    </source>
</evidence>
<dbReference type="InterPro" id="IPR003675">
    <property type="entry name" value="Rce1/LyrA-like_dom"/>
</dbReference>
<proteinExistence type="predicted"/>
<feature type="transmembrane region" description="Helical" evidence="1">
    <location>
        <begin position="6"/>
        <end position="22"/>
    </location>
</feature>
<dbReference type="GO" id="GO:0004175">
    <property type="term" value="F:endopeptidase activity"/>
    <property type="evidence" value="ECO:0007669"/>
    <property type="project" value="UniProtKB-ARBA"/>
</dbReference>
<organism evidence="3 4">
    <name type="scientific">Ruminiclostridium papyrosolvens DSM 2782</name>
    <dbReference type="NCBI Taxonomy" id="588581"/>
    <lineage>
        <taxon>Bacteria</taxon>
        <taxon>Bacillati</taxon>
        <taxon>Bacillota</taxon>
        <taxon>Clostridia</taxon>
        <taxon>Eubacteriales</taxon>
        <taxon>Oscillospiraceae</taxon>
        <taxon>Ruminiclostridium</taxon>
    </lineage>
</organism>
<comment type="caution">
    <text evidence="3">The sequence shown here is derived from an EMBL/GenBank/DDBJ whole genome shotgun (WGS) entry which is preliminary data.</text>
</comment>
<feature type="transmembrane region" description="Helical" evidence="1">
    <location>
        <begin position="197"/>
        <end position="217"/>
    </location>
</feature>
<evidence type="ECO:0000256" key="1">
    <source>
        <dbReference type="SAM" id="Phobius"/>
    </source>
</evidence>
<accession>F1TF20</accession>
<dbReference type="Proteomes" id="UP000003860">
    <property type="component" value="Unassembled WGS sequence"/>
</dbReference>
<evidence type="ECO:0000313" key="3">
    <source>
        <dbReference type="EMBL" id="EGD46958.1"/>
    </source>
</evidence>
<keyword evidence="1" id="KW-0472">Membrane</keyword>
<sequence>MDNALIVAVVGYCCMFVWLFIFKQSYKNTYIKNRISLFISSLFGIPASYSYSVFATFLYCALPVISSIVVAKTAKIHIFNLFPLEVSLELFATIILGVVAAMSLVAVFIIVSLKLAPSMDIAGEISKIKWIEGIFQIPKKIAWLLPILSASFEEVFFRGVFLQGLVSNGMNNVIAVIVVTAAFILNQVLLTDTKVQGLVLGFSSVSISIVGCIMFFASGSIIPSMIMHASFAGFYANGNDYRS</sequence>
<evidence type="ECO:0000259" key="2">
    <source>
        <dbReference type="Pfam" id="PF02517"/>
    </source>
</evidence>
<reference evidence="3" key="2">
    <citation type="submission" date="2011-01" db="EMBL/GenBank/DDBJ databases">
        <title>The Non-contiguous Finished genome of Clostridium papyrosolvens.</title>
        <authorList>
            <person name="Lucas S."/>
            <person name="Copeland A."/>
            <person name="Lapidus A."/>
            <person name="Cheng J.-F."/>
            <person name="Goodwin L."/>
            <person name="Pitluck S."/>
            <person name="Misra M."/>
            <person name="Chertkov O."/>
            <person name="Detter J.C."/>
            <person name="Han C."/>
            <person name="Tapia R."/>
            <person name="Land M."/>
            <person name="Hauser L."/>
            <person name="Kyrpides N."/>
            <person name="Ivanova N."/>
            <person name="Pagani I."/>
            <person name="Mouttaki H."/>
            <person name="He Z."/>
            <person name="Zhou J."/>
            <person name="Hemme C.L."/>
            <person name="Woyke T."/>
        </authorList>
    </citation>
    <scope>NUCLEOTIDE SEQUENCE [LARGE SCALE GENOMIC DNA]</scope>
    <source>
        <strain evidence="3">DSM 2782</strain>
    </source>
</reference>
<dbReference type="AlphaFoldDB" id="F1TF20"/>
<keyword evidence="1" id="KW-0812">Transmembrane</keyword>
<dbReference type="RefSeq" id="WP_004620511.1">
    <property type="nucleotide sequence ID" value="NZ_ACXX02000010.1"/>
</dbReference>
<dbReference type="STRING" id="588581.Cpap_1153"/>
<reference evidence="3" key="1">
    <citation type="submission" date="2009-07" db="EMBL/GenBank/DDBJ databases">
        <authorList>
            <consortium name="US DOE Joint Genome Institute (JGI-PGF)"/>
            <person name="Lucas S."/>
            <person name="Copeland A."/>
            <person name="Lapidus A."/>
            <person name="Glavina del Rio T."/>
            <person name="Tice H."/>
            <person name="Bruce D."/>
            <person name="Goodwin L."/>
            <person name="Pitluck S."/>
            <person name="Larimer F."/>
            <person name="Land M.L."/>
            <person name="Mouttaki H."/>
            <person name="He Z."/>
            <person name="Zhou J."/>
            <person name="Hemme C.L."/>
        </authorList>
    </citation>
    <scope>NUCLEOTIDE SEQUENCE [LARGE SCALE GENOMIC DNA]</scope>
    <source>
        <strain evidence="3">DSM 2782</strain>
    </source>
</reference>
<keyword evidence="4" id="KW-1185">Reference proteome</keyword>
<feature type="domain" description="CAAX prenyl protease 2/Lysostaphin resistance protein A-like" evidence="2">
    <location>
        <begin position="143"/>
        <end position="231"/>
    </location>
</feature>
<dbReference type="Pfam" id="PF02517">
    <property type="entry name" value="Rce1-like"/>
    <property type="match status" value="1"/>
</dbReference>
<feature type="transmembrane region" description="Helical" evidence="1">
    <location>
        <begin position="90"/>
        <end position="111"/>
    </location>
</feature>
<name>F1TF20_9FIRM</name>
<dbReference type="OrthoDB" id="2082732at2"/>
<protein>
    <submittedName>
        <fullName evidence="3">Abortive infection protein</fullName>
    </submittedName>
</protein>
<feature type="transmembrane region" description="Helical" evidence="1">
    <location>
        <begin position="173"/>
        <end position="190"/>
    </location>
</feature>
<keyword evidence="1" id="KW-1133">Transmembrane helix</keyword>
<dbReference type="EMBL" id="ACXX02000010">
    <property type="protein sequence ID" value="EGD46958.1"/>
    <property type="molecule type" value="Genomic_DNA"/>
</dbReference>